<dbReference type="RefSeq" id="XP_065647146.1">
    <property type="nucleotide sequence ID" value="XM_065791074.1"/>
</dbReference>
<dbReference type="InterPro" id="IPR011990">
    <property type="entry name" value="TPR-like_helical_dom_sf"/>
</dbReference>
<reference evidence="2" key="1">
    <citation type="submission" date="2025-05" db="UniProtKB">
        <authorList>
            <consortium name="RefSeq"/>
        </authorList>
    </citation>
    <scope>NUCLEOTIDE SEQUENCE [LARGE SCALE GENOMIC DNA]</scope>
</reference>
<accession>A0ABM4BDW7</accession>
<keyword evidence="2" id="KW-1185">Reference proteome</keyword>
<dbReference type="PANTHER" id="PTHR16091">
    <property type="entry name" value="TTC17 PROTEIN"/>
    <property type="match status" value="1"/>
</dbReference>
<protein>
    <submittedName>
        <fullName evidence="3">Tetratricopeptide repeat protein 17</fullName>
    </submittedName>
</protein>
<dbReference type="SUPFAM" id="SSF48452">
    <property type="entry name" value="TPR-like"/>
    <property type="match status" value="1"/>
</dbReference>
<dbReference type="Gene3D" id="1.25.40.10">
    <property type="entry name" value="Tetratricopeptide repeat domain"/>
    <property type="match status" value="1"/>
</dbReference>
<organism evidence="2 3">
    <name type="scientific">Hydra vulgaris</name>
    <name type="common">Hydra</name>
    <name type="synonym">Hydra attenuata</name>
    <dbReference type="NCBI Taxonomy" id="6087"/>
    <lineage>
        <taxon>Eukaryota</taxon>
        <taxon>Metazoa</taxon>
        <taxon>Cnidaria</taxon>
        <taxon>Hydrozoa</taxon>
        <taxon>Hydroidolina</taxon>
        <taxon>Anthoathecata</taxon>
        <taxon>Aplanulata</taxon>
        <taxon>Hydridae</taxon>
        <taxon>Hydra</taxon>
    </lineage>
</organism>
<dbReference type="Pfam" id="PF13181">
    <property type="entry name" value="TPR_8"/>
    <property type="match status" value="1"/>
</dbReference>
<proteinExistence type="predicted"/>
<evidence type="ECO:0000313" key="2">
    <source>
        <dbReference type="Proteomes" id="UP001652625"/>
    </source>
</evidence>
<dbReference type="InterPro" id="IPR019734">
    <property type="entry name" value="TPR_rpt"/>
</dbReference>
<dbReference type="InterPro" id="IPR052630">
    <property type="entry name" value="TTC17"/>
</dbReference>
<dbReference type="PANTHER" id="PTHR16091:SF1">
    <property type="entry name" value="TETRATRICOPEPTIDE REPEAT PROTEIN 17"/>
    <property type="match status" value="1"/>
</dbReference>
<gene>
    <name evidence="3" type="primary">LOC105843243</name>
</gene>
<dbReference type="GeneID" id="105843243"/>
<sequence>MDRKVRFYHVSVDGISNTLWTFSQIFLLIWTPLIVDSATHWVLEDGMIKSQVDTWYNIYDPSDLMLFIQQTETADELKALEKQEDLKFHTSFLTADAIQKNQEKIAFHSDPDCQIARKKLSQFDLYLSSFLRLDAKGIIIEQYLNHKRPIPTKVNQPFCTSEFLFSMKSYDHLKGVSERKFLPNKSEDGLVNPIPQVKNLTEFGQRVYWALQKNETSWILLNFAAIYWRVAGNSFEAIECLRRALDVSPRIHKDLALVSLANILHQSKYSLDAAILMHSALEITNDYDIIYFTLGNIYGALGQYDLADICYKYVYELQPDFEAARLRMHAARCEHKMNLILNKDQNIFNKNNEDEKKEDEELSIRKQIIEEHKKEIEEEIGYPLNKYNIYNALELPENERGQI</sequence>
<dbReference type="SMART" id="SM00028">
    <property type="entry name" value="TPR"/>
    <property type="match status" value="2"/>
</dbReference>
<keyword evidence="1" id="KW-0802">TPR repeat</keyword>
<feature type="repeat" description="TPR" evidence="1">
    <location>
        <begin position="288"/>
        <end position="321"/>
    </location>
</feature>
<dbReference type="PROSITE" id="PS50005">
    <property type="entry name" value="TPR"/>
    <property type="match status" value="1"/>
</dbReference>
<name>A0ABM4BDW7_HYDVU</name>
<dbReference type="Proteomes" id="UP001652625">
    <property type="component" value="Chromosome 02"/>
</dbReference>
<evidence type="ECO:0000313" key="3">
    <source>
        <dbReference type="RefSeq" id="XP_065647146.1"/>
    </source>
</evidence>
<reference evidence="3" key="2">
    <citation type="submission" date="2025-08" db="UniProtKB">
        <authorList>
            <consortium name="RefSeq"/>
        </authorList>
    </citation>
    <scope>IDENTIFICATION</scope>
</reference>
<evidence type="ECO:0000256" key="1">
    <source>
        <dbReference type="PROSITE-ProRule" id="PRU00339"/>
    </source>
</evidence>